<evidence type="ECO:0000313" key="3">
    <source>
        <dbReference type="EMBL" id="KAJ8915286.1"/>
    </source>
</evidence>
<feature type="domain" description="DUF4817" evidence="2">
    <location>
        <begin position="68"/>
        <end position="109"/>
    </location>
</feature>
<proteinExistence type="predicted"/>
<gene>
    <name evidence="3" type="ORF">NQ315_014794</name>
</gene>
<dbReference type="PANTHER" id="PTHR47326">
    <property type="entry name" value="TRANSPOSABLE ELEMENT TC3 TRANSPOSASE-LIKE PROTEIN"/>
    <property type="match status" value="1"/>
</dbReference>
<dbReference type="PANTHER" id="PTHR47326:SF1">
    <property type="entry name" value="HTH PSQ-TYPE DOMAIN-CONTAINING PROTEIN"/>
    <property type="match status" value="1"/>
</dbReference>
<sequence length="349" mass="40699">MSYKKRGILLMKSQCAALSPSASYQKAPAESWDTRHVHNTLTKLVFEESPLKDTLSSRTTNTKVYAIGESDGNCFLAARIYAKKYPNRSHPDVRSLQNVNERFERTGSVSYEKKSRTPTVLNEENHVCQRINFIRTMFSYTTNYLLENDFERRIHFCQWVHNVVVENEDFFKFMLFTDECTFHRNGFVNRHNFHYYDTQNSHIVQVNNHQHNWSINVWGGILHNYVIGPYILQGSVTGEVFQNFLRNDFPRLIQHVPDFIKNRMWLQLDEASAHFSVIVRHHLNEHFPNAWIGRQGPTAWPPRSADLTPMDYFLWGVVKSDVYRVPATTREDNGGENSTIISMNISSCP</sequence>
<dbReference type="AlphaFoldDB" id="A0AAV8VLR5"/>
<name>A0AAV8VLR5_9CUCU</name>
<reference evidence="3 4" key="1">
    <citation type="journal article" date="2023" name="Insect Mol. Biol.">
        <title>Genome sequencing provides insights into the evolution of gene families encoding plant cell wall-degrading enzymes in longhorned beetles.</title>
        <authorList>
            <person name="Shin N.R."/>
            <person name="Okamura Y."/>
            <person name="Kirsch R."/>
            <person name="Pauchet Y."/>
        </authorList>
    </citation>
    <scope>NUCLEOTIDE SEQUENCE [LARGE SCALE GENOMIC DNA]</scope>
    <source>
        <strain evidence="3">EAD_L_NR</strain>
    </source>
</reference>
<protein>
    <recommendedName>
        <fullName evidence="5">DUF4817 domain-containing protein</fullName>
    </recommendedName>
</protein>
<evidence type="ECO:0000259" key="2">
    <source>
        <dbReference type="Pfam" id="PF16087"/>
    </source>
</evidence>
<dbReference type="Pfam" id="PF16087">
    <property type="entry name" value="DUF4817"/>
    <property type="match status" value="1"/>
</dbReference>
<evidence type="ECO:0000313" key="4">
    <source>
        <dbReference type="Proteomes" id="UP001159042"/>
    </source>
</evidence>
<comment type="caution">
    <text evidence="3">The sequence shown here is derived from an EMBL/GenBank/DDBJ whole genome shotgun (WGS) entry which is preliminary data.</text>
</comment>
<dbReference type="InterPro" id="IPR038717">
    <property type="entry name" value="Tc1-like_DDE_dom"/>
</dbReference>
<evidence type="ECO:0000259" key="1">
    <source>
        <dbReference type="Pfam" id="PF13358"/>
    </source>
</evidence>
<dbReference type="InterPro" id="IPR036397">
    <property type="entry name" value="RNaseH_sf"/>
</dbReference>
<dbReference type="Gene3D" id="3.30.420.10">
    <property type="entry name" value="Ribonuclease H-like superfamily/Ribonuclease H"/>
    <property type="match status" value="1"/>
</dbReference>
<dbReference type="Pfam" id="PF13358">
    <property type="entry name" value="DDE_3"/>
    <property type="match status" value="1"/>
</dbReference>
<organism evidence="3 4">
    <name type="scientific">Exocentrus adspersus</name>
    <dbReference type="NCBI Taxonomy" id="1586481"/>
    <lineage>
        <taxon>Eukaryota</taxon>
        <taxon>Metazoa</taxon>
        <taxon>Ecdysozoa</taxon>
        <taxon>Arthropoda</taxon>
        <taxon>Hexapoda</taxon>
        <taxon>Insecta</taxon>
        <taxon>Pterygota</taxon>
        <taxon>Neoptera</taxon>
        <taxon>Endopterygota</taxon>
        <taxon>Coleoptera</taxon>
        <taxon>Polyphaga</taxon>
        <taxon>Cucujiformia</taxon>
        <taxon>Chrysomeloidea</taxon>
        <taxon>Cerambycidae</taxon>
        <taxon>Lamiinae</taxon>
        <taxon>Acanthocinini</taxon>
        <taxon>Exocentrus</taxon>
    </lineage>
</organism>
<evidence type="ECO:0008006" key="5">
    <source>
        <dbReference type="Google" id="ProtNLM"/>
    </source>
</evidence>
<dbReference type="GO" id="GO:0003676">
    <property type="term" value="F:nucleic acid binding"/>
    <property type="evidence" value="ECO:0007669"/>
    <property type="project" value="InterPro"/>
</dbReference>
<accession>A0AAV8VLR5</accession>
<keyword evidence="4" id="KW-1185">Reference proteome</keyword>
<dbReference type="EMBL" id="JANEYG010000055">
    <property type="protein sequence ID" value="KAJ8915286.1"/>
    <property type="molecule type" value="Genomic_DNA"/>
</dbReference>
<feature type="domain" description="Tc1-like transposase DDE" evidence="1">
    <location>
        <begin position="174"/>
        <end position="324"/>
    </location>
</feature>
<dbReference type="Proteomes" id="UP001159042">
    <property type="component" value="Unassembled WGS sequence"/>
</dbReference>
<dbReference type="InterPro" id="IPR032135">
    <property type="entry name" value="DUF4817"/>
</dbReference>